<accession>A0ABQ3PNE7</accession>
<dbReference type="Proteomes" id="UP001052739">
    <property type="component" value="Unassembled WGS sequence"/>
</dbReference>
<protein>
    <submittedName>
        <fullName evidence="1">Uncharacterized protein</fullName>
    </submittedName>
</protein>
<proteinExistence type="predicted"/>
<organism evidence="1 2">
    <name type="scientific">Streptomyces hydrogenans</name>
    <dbReference type="NCBI Taxonomy" id="1873719"/>
    <lineage>
        <taxon>Bacteria</taxon>
        <taxon>Bacillati</taxon>
        <taxon>Actinomycetota</taxon>
        <taxon>Actinomycetes</taxon>
        <taxon>Kitasatosporales</taxon>
        <taxon>Streptomycetaceae</taxon>
        <taxon>Streptomyces</taxon>
    </lineage>
</organism>
<evidence type="ECO:0000313" key="1">
    <source>
        <dbReference type="EMBL" id="GHI26555.1"/>
    </source>
</evidence>
<keyword evidence="2" id="KW-1185">Reference proteome</keyword>
<name>A0ABQ3PNE7_9ACTN</name>
<gene>
    <name evidence="1" type="ORF">Shyd_79260</name>
</gene>
<sequence length="84" mass="8855">MELDRGTPHRLTTGTRAVVSARHVVVAAHHPVFAHALLATGPTRHRDAVAAGPGGVVRAGQPSMPVVVWAAPTGLDSGEPRWRR</sequence>
<comment type="caution">
    <text evidence="1">The sequence shown here is derived from an EMBL/GenBank/DDBJ whole genome shotgun (WGS) entry which is preliminary data.</text>
</comment>
<evidence type="ECO:0000313" key="2">
    <source>
        <dbReference type="Proteomes" id="UP001052739"/>
    </source>
</evidence>
<dbReference type="EMBL" id="BNDW01000102">
    <property type="protein sequence ID" value="GHI26555.1"/>
    <property type="molecule type" value="Genomic_DNA"/>
</dbReference>
<reference evidence="1" key="1">
    <citation type="submission" date="2024-05" db="EMBL/GenBank/DDBJ databases">
        <title>Whole genome shotgun sequence of Streptomyces hydrogenans NBRC 13475.</title>
        <authorList>
            <person name="Komaki H."/>
            <person name="Tamura T."/>
        </authorList>
    </citation>
    <scope>NUCLEOTIDE SEQUENCE</scope>
    <source>
        <strain evidence="1">NBRC 13475</strain>
    </source>
</reference>